<protein>
    <submittedName>
        <fullName evidence="8">Type II secretion system F family protein</fullName>
    </submittedName>
</protein>
<dbReference type="InterPro" id="IPR018076">
    <property type="entry name" value="T2SS_GspF_dom"/>
</dbReference>
<evidence type="ECO:0000256" key="1">
    <source>
        <dbReference type="ARBA" id="ARBA00004651"/>
    </source>
</evidence>
<evidence type="ECO:0000313" key="8">
    <source>
        <dbReference type="EMBL" id="MBK5143531.1"/>
    </source>
</evidence>
<keyword evidence="2" id="KW-1003">Cell membrane</keyword>
<keyword evidence="9" id="KW-1185">Reference proteome</keyword>
<name>A0ABS1IP62_9GAMM</name>
<feature type="transmembrane region" description="Helical" evidence="6">
    <location>
        <begin position="73"/>
        <end position="92"/>
    </location>
</feature>
<evidence type="ECO:0000256" key="4">
    <source>
        <dbReference type="ARBA" id="ARBA00022989"/>
    </source>
</evidence>
<dbReference type="Pfam" id="PF00482">
    <property type="entry name" value="T2SSF"/>
    <property type="match status" value="1"/>
</dbReference>
<comment type="caution">
    <text evidence="8">The sequence shown here is derived from an EMBL/GenBank/DDBJ whole genome shotgun (WGS) entry which is preliminary data.</text>
</comment>
<organism evidence="8 9">
    <name type="scientific">Limnobaculum allomyrinae</name>
    <dbReference type="NCBI Taxonomy" id="2791986"/>
    <lineage>
        <taxon>Bacteria</taxon>
        <taxon>Pseudomonadati</taxon>
        <taxon>Pseudomonadota</taxon>
        <taxon>Gammaproteobacteria</taxon>
        <taxon>Enterobacterales</taxon>
        <taxon>Budviciaceae</taxon>
        <taxon>Limnobaculum</taxon>
    </lineage>
</organism>
<sequence>MIALFFAILLLLGIIHITLYYRQNRRLKRLNYIESFSTNITFGEKLSGYSYGMAITNIWNDFYRHIKGKNRSVTIKHALILFIILISGLVINNQYIRMSIEIFLPMLAVITLYGLYLRSKKATRLEFEEGFAEALNIINGSVSAGNSLLHAIEQCGQKIEGIVGDEFKIVSQRLEIGEDVERVFMDSYQRLFYREYFFFIIAVLINMKGGGEVKEVISRLSKLISNARIMYRKKYAKTAEPRASIKILVMIPIGFFFFLKFLSPENFDILLNDPTGRMILYYCIASELFGLFCVWSMMNKI</sequence>
<proteinExistence type="predicted"/>
<evidence type="ECO:0000313" key="9">
    <source>
        <dbReference type="Proteomes" id="UP001296921"/>
    </source>
</evidence>
<feature type="transmembrane region" description="Helical" evidence="6">
    <location>
        <begin position="279"/>
        <end position="298"/>
    </location>
</feature>
<comment type="subcellular location">
    <subcellularLocation>
        <location evidence="1">Cell membrane</location>
        <topology evidence="1">Multi-pass membrane protein</topology>
    </subcellularLocation>
</comment>
<dbReference type="RefSeq" id="WP_218466418.1">
    <property type="nucleotide sequence ID" value="NZ_JADRCR010000002.1"/>
</dbReference>
<dbReference type="PANTHER" id="PTHR35007">
    <property type="entry name" value="INTEGRAL MEMBRANE PROTEIN-RELATED"/>
    <property type="match status" value="1"/>
</dbReference>
<feature type="domain" description="Type II secretion system protein GspF" evidence="7">
    <location>
        <begin position="138"/>
        <end position="259"/>
    </location>
</feature>
<dbReference type="Proteomes" id="UP001296921">
    <property type="component" value="Unassembled WGS sequence"/>
</dbReference>
<evidence type="ECO:0000256" key="2">
    <source>
        <dbReference type="ARBA" id="ARBA00022475"/>
    </source>
</evidence>
<feature type="transmembrane region" description="Helical" evidence="6">
    <location>
        <begin position="6"/>
        <end position="22"/>
    </location>
</feature>
<evidence type="ECO:0000256" key="5">
    <source>
        <dbReference type="ARBA" id="ARBA00023136"/>
    </source>
</evidence>
<accession>A0ABS1IP62</accession>
<gene>
    <name evidence="8" type="ORF">I2494_07335</name>
</gene>
<feature type="transmembrane region" description="Helical" evidence="6">
    <location>
        <begin position="98"/>
        <end position="117"/>
    </location>
</feature>
<evidence type="ECO:0000256" key="6">
    <source>
        <dbReference type="SAM" id="Phobius"/>
    </source>
</evidence>
<keyword evidence="4 6" id="KW-1133">Transmembrane helix</keyword>
<evidence type="ECO:0000259" key="7">
    <source>
        <dbReference type="Pfam" id="PF00482"/>
    </source>
</evidence>
<keyword evidence="3 6" id="KW-0812">Transmembrane</keyword>
<dbReference type="PANTHER" id="PTHR35007:SF2">
    <property type="entry name" value="PILUS ASSEMBLE PROTEIN"/>
    <property type="match status" value="1"/>
</dbReference>
<dbReference type="EMBL" id="JADRCR010000002">
    <property type="protein sequence ID" value="MBK5143531.1"/>
    <property type="molecule type" value="Genomic_DNA"/>
</dbReference>
<reference evidence="8 9" key="1">
    <citation type="submission" date="2020-11" db="EMBL/GenBank/DDBJ databases">
        <title>Insectihabitans protaetiae gen. nov. sp. nov. and Insectihabitans allomyrinae sp. nov., isolated from larvae of Protaetia brevitarsis seulensis and Allomyrina dichotoma, respectively.</title>
        <authorList>
            <person name="Lee S.D."/>
            <person name="Byeon Y.-S."/>
            <person name="Kim S.-M."/>
            <person name="Yang H.L."/>
            <person name="Kim I.S."/>
        </authorList>
    </citation>
    <scope>NUCLEOTIDE SEQUENCE [LARGE SCALE GENOMIC DNA]</scope>
    <source>
        <strain evidence="8 9">BWR-B9</strain>
    </source>
</reference>
<feature type="transmembrane region" description="Helical" evidence="6">
    <location>
        <begin position="243"/>
        <end position="259"/>
    </location>
</feature>
<evidence type="ECO:0000256" key="3">
    <source>
        <dbReference type="ARBA" id="ARBA00022692"/>
    </source>
</evidence>
<keyword evidence="5 6" id="KW-0472">Membrane</keyword>